<accession>A0ACC6V384</accession>
<evidence type="ECO:0000313" key="1">
    <source>
        <dbReference type="EMBL" id="MFB6491519.1"/>
    </source>
</evidence>
<dbReference type="Proteomes" id="UP000033636">
    <property type="component" value="Unassembled WGS sequence"/>
</dbReference>
<proteinExistence type="predicted"/>
<comment type="caution">
    <text evidence="1">The sequence shown here is derived from an EMBL/GenBank/DDBJ whole genome shotgun (WGS) entry which is preliminary data.</text>
</comment>
<gene>
    <name evidence="1" type="ORF">TU35_009885</name>
</gene>
<dbReference type="EMBL" id="JZWT02000043">
    <property type="protein sequence ID" value="MFB6491519.1"/>
    <property type="molecule type" value="Genomic_DNA"/>
</dbReference>
<evidence type="ECO:0000313" key="2">
    <source>
        <dbReference type="Proteomes" id="UP000033636"/>
    </source>
</evidence>
<organism evidence="1 2">
    <name type="scientific">Thermoproteus sp. AZ2</name>
    <dbReference type="NCBI Taxonomy" id="1609232"/>
    <lineage>
        <taxon>Archaea</taxon>
        <taxon>Thermoproteota</taxon>
        <taxon>Thermoprotei</taxon>
        <taxon>Thermoproteales</taxon>
        <taxon>Thermoproteaceae</taxon>
        <taxon>Thermoproteus</taxon>
    </lineage>
</organism>
<sequence>MRARPRPSNLLTLWFASNTSVAKYAIGLIPAFLGLPPLPTFLALLSGNAVGAAVLGLASGMGPKTGLEQIKISRLAFRGWRVFAVFNYLTTLGWFVVNIVLGSFALGLLGVPVYVGMLVVVAVDGLVAFYGTRAIHAFERAMTFAILALSIAVTAALAGKSIAFPSRYSPEDFWAVFLSCFGAIASWSPYASDYTKDIDVGVGKSVLYTLIGAVIPSTWLSMLGYLSALYAGRSSPIADVALTLGYLASLGVLAMLGGVVSADALNLYTNSVSFKAIAGRETRLAIPITAALGYAVALAVYRNFLSYLIDFLSALGYWISPWIGVLIARVLMGRRAGWPQFLASLALGLAFMNLTQYGIPYISPIAKALGGIDISQLVMLIAPILLSRPGTAANPAGPV</sequence>
<name>A0ACC6V384_9CREN</name>
<protein>
    <submittedName>
        <fullName evidence="1">Purine-cytosine permease family protein</fullName>
    </submittedName>
</protein>
<reference evidence="1" key="1">
    <citation type="submission" date="2024-07" db="EMBL/GenBank/DDBJ databases">
        <title>Metagenome and Metagenome-Assembled Genomes of Archaea from a hot spring from the geothermal field of Los Azufres, Mexico.</title>
        <authorList>
            <person name="Marin-Paredes R."/>
            <person name="Martinez-Romero E."/>
            <person name="Servin-Garciduenas L.E."/>
        </authorList>
    </citation>
    <scope>NUCLEOTIDE SEQUENCE</scope>
</reference>